<evidence type="ECO:0000313" key="2">
    <source>
        <dbReference type="EMBL" id="VEH69748.1"/>
    </source>
</evidence>
<gene>
    <name evidence="2" type="ORF">NCTC12967_01026</name>
</gene>
<evidence type="ECO:0000259" key="1">
    <source>
        <dbReference type="Pfam" id="PF16268"/>
    </source>
</evidence>
<keyword evidence="3" id="KW-1185">Reference proteome</keyword>
<accession>A0A3S4UDY7</accession>
<dbReference type="Proteomes" id="UP000273044">
    <property type="component" value="Chromosome"/>
</dbReference>
<dbReference type="PANTHER" id="PTHR42763">
    <property type="entry name" value="ADP-GLUCOSE PHOSPHORYLASE"/>
    <property type="match status" value="1"/>
</dbReference>
<dbReference type="AlphaFoldDB" id="A0A3S4UDY7"/>
<protein>
    <recommendedName>
        <fullName evidence="1">DUF4921 domain-containing protein</fullName>
    </recommendedName>
</protein>
<feature type="domain" description="DUF4921" evidence="1">
    <location>
        <begin position="20"/>
        <end position="445"/>
    </location>
</feature>
<dbReference type="InterPro" id="IPR036265">
    <property type="entry name" value="HIT-like_sf"/>
</dbReference>
<organism evidence="2 3">
    <name type="scientific">Arachnia propionica</name>
    <dbReference type="NCBI Taxonomy" id="1750"/>
    <lineage>
        <taxon>Bacteria</taxon>
        <taxon>Bacillati</taxon>
        <taxon>Actinomycetota</taxon>
        <taxon>Actinomycetes</taxon>
        <taxon>Propionibacteriales</taxon>
        <taxon>Propionibacteriaceae</taxon>
        <taxon>Arachnia</taxon>
    </lineage>
</organism>
<dbReference type="EMBL" id="LR134406">
    <property type="protein sequence ID" value="VEH69748.1"/>
    <property type="molecule type" value="Genomic_DNA"/>
</dbReference>
<dbReference type="PANTHER" id="PTHR42763:SF2">
    <property type="entry name" value="ADP-GLUCOSE PHOSPHORYLASE"/>
    <property type="match status" value="1"/>
</dbReference>
<sequence length="447" mass="50420">MIYGCAMQPYVRQPEYLSTMADGTVKQVGPLTGTEVWTVPGRGNRPLGLQRPEPHPIDETAHGTHCAFCEQRYLETPPEKARVVRSGDEWETLMELPAEKLFTTTAEFRCVPNLFEILSFDYWRANYGFELPESAARHQRAYLASPEGLEHVLRVAETKLRASGHGTGQVAAMTREQRLEAASGFFGGGHDVIIARRHFVDGAVDDTQLAGSGTLTPEEHEKFIAFTIDSVRRSYENNRYARYVTVFQNWLKPAGASFDHLHKQLVAIDERGVQHEVALARLRQDPNLFNEVGPNYAGYHNLIVAENDHAVAFAGFGHRYPTLEIYSCSEFSDPWEQTAEEVRGMSDLIHAMHAATGVDVACNEEWHYRPIDVALPMPWRVMLKWRVSTLAGFEGATKIYLNTISPVMLRDRVVEKLLALREAGRLAPGIRIATETRCRPNPLRYSR</sequence>
<evidence type="ECO:0000313" key="3">
    <source>
        <dbReference type="Proteomes" id="UP000273044"/>
    </source>
</evidence>
<dbReference type="Gene3D" id="3.30.428.10">
    <property type="entry name" value="HIT-like"/>
    <property type="match status" value="1"/>
</dbReference>
<reference evidence="2 3" key="1">
    <citation type="submission" date="2018-12" db="EMBL/GenBank/DDBJ databases">
        <authorList>
            <consortium name="Pathogen Informatics"/>
        </authorList>
    </citation>
    <scope>NUCLEOTIDE SEQUENCE [LARGE SCALE GENOMIC DNA]</scope>
    <source>
        <strain evidence="2 3">NCTC12967</strain>
    </source>
</reference>
<name>A0A3S4UDY7_9ACTN</name>
<proteinExistence type="predicted"/>
<dbReference type="InterPro" id="IPR032576">
    <property type="entry name" value="DUF4921"/>
</dbReference>
<dbReference type="InterPro" id="IPR053177">
    <property type="entry name" value="ADP-glucose_phosphorylase"/>
</dbReference>
<dbReference type="SUPFAM" id="SSF54197">
    <property type="entry name" value="HIT-like"/>
    <property type="match status" value="1"/>
</dbReference>
<dbReference type="Pfam" id="PF16268">
    <property type="entry name" value="DUF4921"/>
    <property type="match status" value="1"/>
</dbReference>